<sequence length="381" mass="44199">MSSLIQESLHINLRVLELLWLYTPKEQSNFHKMRSCILFFLLMFHVPVLGGIHLIFGINDNPTKLADNALTIAGVSCYALKLWPLIGNRSKIKDCINYLDKPIVELRENQKVIFQSCSKICRRNSKIFQIYMITALIGFVIKPFFFEDKSFPVDIWLPKALRDRLDVYWSFYFYVSLGVAYPVIASGALDPLIPSLLCLATGHLKVLNDNLEHLDEYSNEISESKNCVLYKNVQTCIKHHIEIMNFVENHQKCFSSMVFCQFLGSPLILCFTCWNMSILQPFTFKWFESLAYFLILLVQLYFYCYYGTNLSDECANVTTSIYMGKWYKYDVKSRKALILLMERSKKPTIVTAAKILDLSLETFTIILKRSYSLLAVLKNQN</sequence>
<gene>
    <name evidence="11" type="primary">Or34</name>
    <name evidence="11" type="synonym">GLEAN_00732</name>
    <name evidence="11" type="ORF">TcasGA2_TC000732</name>
</gene>
<dbReference type="PhylomeDB" id="D6W8N5"/>
<dbReference type="GO" id="GO:0005549">
    <property type="term" value="F:odorant binding"/>
    <property type="evidence" value="ECO:0007669"/>
    <property type="project" value="InterPro"/>
</dbReference>
<comment type="similarity">
    <text evidence="10">Belongs to the insect chemoreceptor superfamily. Heteromeric odorant receptor channel (TC 1.A.69) family.</text>
</comment>
<evidence type="ECO:0000256" key="5">
    <source>
        <dbReference type="ARBA" id="ARBA00022725"/>
    </source>
</evidence>
<feature type="transmembrane region" description="Helical" evidence="10">
    <location>
        <begin position="254"/>
        <end position="277"/>
    </location>
</feature>
<dbReference type="GO" id="GO:0050911">
    <property type="term" value="P:detection of chemical stimulus involved in sensory perception of smell"/>
    <property type="evidence" value="ECO:0000318"/>
    <property type="project" value="GO_Central"/>
</dbReference>
<feature type="transmembrane region" description="Helical" evidence="10">
    <location>
        <begin position="36"/>
        <end position="56"/>
    </location>
</feature>
<organism evidence="11 12">
    <name type="scientific">Tribolium castaneum</name>
    <name type="common">Red flour beetle</name>
    <dbReference type="NCBI Taxonomy" id="7070"/>
    <lineage>
        <taxon>Eukaryota</taxon>
        <taxon>Metazoa</taxon>
        <taxon>Ecdysozoa</taxon>
        <taxon>Arthropoda</taxon>
        <taxon>Hexapoda</taxon>
        <taxon>Insecta</taxon>
        <taxon>Pterygota</taxon>
        <taxon>Neoptera</taxon>
        <taxon>Endopterygota</taxon>
        <taxon>Coleoptera</taxon>
        <taxon>Polyphaga</taxon>
        <taxon>Cucujiformia</taxon>
        <taxon>Tenebrionidae</taxon>
        <taxon>Tenebrionidae incertae sedis</taxon>
        <taxon>Tribolium</taxon>
    </lineage>
</organism>
<dbReference type="HOGENOM" id="CLU_033399_6_0_1"/>
<dbReference type="EMBL" id="KQ971312">
    <property type="protein sequence ID" value="EEZ99230.1"/>
    <property type="molecule type" value="Genomic_DNA"/>
</dbReference>
<dbReference type="Pfam" id="PF02949">
    <property type="entry name" value="7tm_6"/>
    <property type="match status" value="1"/>
</dbReference>
<feature type="transmembrane region" description="Helical" evidence="10">
    <location>
        <begin position="289"/>
        <end position="306"/>
    </location>
</feature>
<feature type="transmembrane region" description="Helical" evidence="10">
    <location>
        <begin position="68"/>
        <end position="86"/>
    </location>
</feature>
<dbReference type="eggNOG" id="ENOG502S54D">
    <property type="taxonomic scope" value="Eukaryota"/>
</dbReference>
<evidence type="ECO:0000313" key="11">
    <source>
        <dbReference type="EMBL" id="EEZ99230.1"/>
    </source>
</evidence>
<evidence type="ECO:0000256" key="4">
    <source>
        <dbReference type="ARBA" id="ARBA00022692"/>
    </source>
</evidence>
<evidence type="ECO:0000256" key="8">
    <source>
        <dbReference type="ARBA" id="ARBA00023170"/>
    </source>
</evidence>
<dbReference type="PANTHER" id="PTHR21137:SF35">
    <property type="entry name" value="ODORANT RECEPTOR 19A-RELATED"/>
    <property type="match status" value="1"/>
</dbReference>
<dbReference type="GO" id="GO:0005886">
    <property type="term" value="C:plasma membrane"/>
    <property type="evidence" value="ECO:0000318"/>
    <property type="project" value="GO_Central"/>
</dbReference>
<accession>D6W8N5</accession>
<evidence type="ECO:0000256" key="6">
    <source>
        <dbReference type="ARBA" id="ARBA00022989"/>
    </source>
</evidence>
<dbReference type="Proteomes" id="UP000007266">
    <property type="component" value="Linkage group 2"/>
</dbReference>
<feature type="transmembrane region" description="Helical" evidence="10">
    <location>
        <begin position="128"/>
        <end position="146"/>
    </location>
</feature>
<evidence type="ECO:0000256" key="10">
    <source>
        <dbReference type="RuleBase" id="RU351113"/>
    </source>
</evidence>
<keyword evidence="6 10" id="KW-1133">Transmembrane helix</keyword>
<dbReference type="GO" id="GO:0007165">
    <property type="term" value="P:signal transduction"/>
    <property type="evidence" value="ECO:0007669"/>
    <property type="project" value="UniProtKB-KW"/>
</dbReference>
<dbReference type="InterPro" id="IPR004117">
    <property type="entry name" value="7tm6_olfct_rcpt"/>
</dbReference>
<comment type="caution">
    <text evidence="10">Lacks conserved residue(s) required for the propagation of feature annotation.</text>
</comment>
<evidence type="ECO:0000256" key="1">
    <source>
        <dbReference type="ARBA" id="ARBA00004651"/>
    </source>
</evidence>
<evidence type="ECO:0000313" key="12">
    <source>
        <dbReference type="Proteomes" id="UP000007266"/>
    </source>
</evidence>
<reference evidence="11 12" key="1">
    <citation type="journal article" date="2008" name="Nature">
        <title>The genome of the model beetle and pest Tribolium castaneum.</title>
        <authorList>
            <consortium name="Tribolium Genome Sequencing Consortium"/>
            <person name="Richards S."/>
            <person name="Gibbs R.A."/>
            <person name="Weinstock G.M."/>
            <person name="Brown S.J."/>
            <person name="Denell R."/>
            <person name="Beeman R.W."/>
            <person name="Gibbs R."/>
            <person name="Beeman R.W."/>
            <person name="Brown S.J."/>
            <person name="Bucher G."/>
            <person name="Friedrich M."/>
            <person name="Grimmelikhuijzen C.J."/>
            <person name="Klingler M."/>
            <person name="Lorenzen M."/>
            <person name="Richards S."/>
            <person name="Roth S."/>
            <person name="Schroder R."/>
            <person name="Tautz D."/>
            <person name="Zdobnov E.M."/>
            <person name="Muzny D."/>
            <person name="Gibbs R.A."/>
            <person name="Weinstock G.M."/>
            <person name="Attaway T."/>
            <person name="Bell S."/>
            <person name="Buhay C.J."/>
            <person name="Chandrabose M.N."/>
            <person name="Chavez D."/>
            <person name="Clerk-Blankenburg K.P."/>
            <person name="Cree A."/>
            <person name="Dao M."/>
            <person name="Davis C."/>
            <person name="Chacko J."/>
            <person name="Dinh H."/>
            <person name="Dugan-Rocha S."/>
            <person name="Fowler G."/>
            <person name="Garner T.T."/>
            <person name="Garnes J."/>
            <person name="Gnirke A."/>
            <person name="Hawes A."/>
            <person name="Hernandez J."/>
            <person name="Hines S."/>
            <person name="Holder M."/>
            <person name="Hume J."/>
            <person name="Jhangiani S.N."/>
            <person name="Joshi V."/>
            <person name="Khan Z.M."/>
            <person name="Jackson L."/>
            <person name="Kovar C."/>
            <person name="Kowis A."/>
            <person name="Lee S."/>
            <person name="Lewis L.R."/>
            <person name="Margolis J."/>
            <person name="Morgan M."/>
            <person name="Nazareth L.V."/>
            <person name="Nguyen N."/>
            <person name="Okwuonu G."/>
            <person name="Parker D."/>
            <person name="Richards S."/>
            <person name="Ruiz S.J."/>
            <person name="Santibanez J."/>
            <person name="Savard J."/>
            <person name="Scherer S.E."/>
            <person name="Schneider B."/>
            <person name="Sodergren E."/>
            <person name="Tautz D."/>
            <person name="Vattahil S."/>
            <person name="Villasana D."/>
            <person name="White C.S."/>
            <person name="Wright R."/>
            <person name="Park Y."/>
            <person name="Beeman R.W."/>
            <person name="Lord J."/>
            <person name="Oppert B."/>
            <person name="Lorenzen M."/>
            <person name="Brown S."/>
            <person name="Wang L."/>
            <person name="Savard J."/>
            <person name="Tautz D."/>
            <person name="Richards S."/>
            <person name="Weinstock G."/>
            <person name="Gibbs R.A."/>
            <person name="Liu Y."/>
            <person name="Worley K."/>
            <person name="Weinstock G."/>
            <person name="Elsik C.G."/>
            <person name="Reese J.T."/>
            <person name="Elhaik E."/>
            <person name="Landan G."/>
            <person name="Graur D."/>
            <person name="Arensburger P."/>
            <person name="Atkinson P."/>
            <person name="Beeman R.W."/>
            <person name="Beidler J."/>
            <person name="Brown S.J."/>
            <person name="Demuth J.P."/>
            <person name="Drury D.W."/>
            <person name="Du Y.Z."/>
            <person name="Fujiwara H."/>
            <person name="Lorenzen M."/>
            <person name="Maselli V."/>
            <person name="Osanai M."/>
            <person name="Park Y."/>
            <person name="Robertson H.M."/>
            <person name="Tu Z."/>
            <person name="Wang J.J."/>
            <person name="Wang S."/>
            <person name="Richards S."/>
            <person name="Song H."/>
            <person name="Zhang L."/>
            <person name="Sodergren E."/>
            <person name="Werner D."/>
            <person name="Stanke M."/>
            <person name="Morgenstern B."/>
            <person name="Solovyev V."/>
            <person name="Kosarev P."/>
            <person name="Brown G."/>
            <person name="Chen H.C."/>
            <person name="Ermolaeva O."/>
            <person name="Hlavina W."/>
            <person name="Kapustin Y."/>
            <person name="Kiryutin B."/>
            <person name="Kitts P."/>
            <person name="Maglott D."/>
            <person name="Pruitt K."/>
            <person name="Sapojnikov V."/>
            <person name="Souvorov A."/>
            <person name="Mackey A.J."/>
            <person name="Waterhouse R.M."/>
            <person name="Wyder S."/>
            <person name="Zdobnov E.M."/>
            <person name="Zdobnov E.M."/>
            <person name="Wyder S."/>
            <person name="Kriventseva E.V."/>
            <person name="Kadowaki T."/>
            <person name="Bork P."/>
            <person name="Aranda M."/>
            <person name="Bao R."/>
            <person name="Beermann A."/>
            <person name="Berns N."/>
            <person name="Bolognesi R."/>
            <person name="Bonneton F."/>
            <person name="Bopp D."/>
            <person name="Brown S.J."/>
            <person name="Bucher G."/>
            <person name="Butts T."/>
            <person name="Chaumot A."/>
            <person name="Denell R.E."/>
            <person name="Ferrier D.E."/>
            <person name="Friedrich M."/>
            <person name="Gordon C.M."/>
            <person name="Jindra M."/>
            <person name="Klingler M."/>
            <person name="Lan Q."/>
            <person name="Lattorff H.M."/>
            <person name="Laudet V."/>
            <person name="von Levetsow C."/>
            <person name="Liu Z."/>
            <person name="Lutz R."/>
            <person name="Lynch J.A."/>
            <person name="da Fonseca R.N."/>
            <person name="Posnien N."/>
            <person name="Reuter R."/>
            <person name="Roth S."/>
            <person name="Savard J."/>
            <person name="Schinko J.B."/>
            <person name="Schmitt C."/>
            <person name="Schoppmeier M."/>
            <person name="Schroder R."/>
            <person name="Shippy T.D."/>
            <person name="Simonnet F."/>
            <person name="Marques-Souza H."/>
            <person name="Tautz D."/>
            <person name="Tomoyasu Y."/>
            <person name="Trauner J."/>
            <person name="Van der Zee M."/>
            <person name="Vervoort M."/>
            <person name="Wittkopp N."/>
            <person name="Wimmer E.A."/>
            <person name="Yang X."/>
            <person name="Jones A.K."/>
            <person name="Sattelle D.B."/>
            <person name="Ebert P.R."/>
            <person name="Nelson D."/>
            <person name="Scott J.G."/>
            <person name="Beeman R.W."/>
            <person name="Muthukrishnan S."/>
            <person name="Kramer K.J."/>
            <person name="Arakane Y."/>
            <person name="Beeman R.W."/>
            <person name="Zhu Q."/>
            <person name="Hogenkamp D."/>
            <person name="Dixit R."/>
            <person name="Oppert B."/>
            <person name="Jiang H."/>
            <person name="Zou Z."/>
            <person name="Marshall J."/>
            <person name="Elpidina E."/>
            <person name="Vinokurov K."/>
            <person name="Oppert C."/>
            <person name="Zou Z."/>
            <person name="Evans J."/>
            <person name="Lu Z."/>
            <person name="Zhao P."/>
            <person name="Sumathipala N."/>
            <person name="Altincicek B."/>
            <person name="Vilcinskas A."/>
            <person name="Williams M."/>
            <person name="Hultmark D."/>
            <person name="Hetru C."/>
            <person name="Jiang H."/>
            <person name="Grimmelikhuijzen C.J."/>
            <person name="Hauser F."/>
            <person name="Cazzamali G."/>
            <person name="Williamson M."/>
            <person name="Park Y."/>
            <person name="Li B."/>
            <person name="Tanaka Y."/>
            <person name="Predel R."/>
            <person name="Neupert S."/>
            <person name="Schachtner J."/>
            <person name="Verleyen P."/>
            <person name="Raible F."/>
            <person name="Bork P."/>
            <person name="Friedrich M."/>
            <person name="Walden K.K."/>
            <person name="Robertson H.M."/>
            <person name="Angeli S."/>
            <person name="Foret S."/>
            <person name="Bucher G."/>
            <person name="Schuetz S."/>
            <person name="Maleszka R."/>
            <person name="Wimmer E.A."/>
            <person name="Beeman R.W."/>
            <person name="Lorenzen M."/>
            <person name="Tomoyasu Y."/>
            <person name="Miller S.C."/>
            <person name="Grossmann D."/>
            <person name="Bucher G."/>
        </authorList>
    </citation>
    <scope>NUCLEOTIDE SEQUENCE [LARGE SCALE GENOMIC DNA]</scope>
    <source>
        <strain evidence="11 12">Georgia GA2</strain>
    </source>
</reference>
<keyword evidence="7 10" id="KW-0472">Membrane</keyword>
<comment type="subcellular location">
    <subcellularLocation>
        <location evidence="1 10">Cell membrane</location>
        <topology evidence="1 10">Multi-pass membrane protein</topology>
    </subcellularLocation>
</comment>
<keyword evidence="4 10" id="KW-0812">Transmembrane</keyword>
<name>D6W8N5_TRICA</name>
<evidence type="ECO:0000256" key="3">
    <source>
        <dbReference type="ARBA" id="ARBA00022606"/>
    </source>
</evidence>
<keyword evidence="2" id="KW-1003">Cell membrane</keyword>
<keyword evidence="9 10" id="KW-0807">Transducer</keyword>
<dbReference type="PANTHER" id="PTHR21137">
    <property type="entry name" value="ODORANT RECEPTOR"/>
    <property type="match status" value="1"/>
</dbReference>
<reference evidence="11 12" key="2">
    <citation type="journal article" date="2010" name="Nucleic Acids Res.">
        <title>BeetleBase in 2010: revisions to provide comprehensive genomic information for Tribolium castaneum.</title>
        <authorList>
            <person name="Kim H.S."/>
            <person name="Murphy T."/>
            <person name="Xia J."/>
            <person name="Caragea D."/>
            <person name="Park Y."/>
            <person name="Beeman R.W."/>
            <person name="Lorenzen M.D."/>
            <person name="Butcher S."/>
            <person name="Manak J.R."/>
            <person name="Brown S.J."/>
        </authorList>
    </citation>
    <scope>GENOME REANNOTATION</scope>
    <source>
        <strain evidence="11 12">Georgia GA2</strain>
    </source>
</reference>
<dbReference type="OMA" id="FASIMRT"/>
<keyword evidence="5 10" id="KW-0552">Olfaction</keyword>
<evidence type="ECO:0000256" key="9">
    <source>
        <dbReference type="ARBA" id="ARBA00023224"/>
    </source>
</evidence>
<keyword evidence="12" id="KW-1185">Reference proteome</keyword>
<dbReference type="AlphaFoldDB" id="D6W8N5"/>
<feature type="transmembrane region" description="Helical" evidence="10">
    <location>
        <begin position="166"/>
        <end position="184"/>
    </location>
</feature>
<proteinExistence type="inferred from homology"/>
<keyword evidence="3 10" id="KW-0716">Sensory transduction</keyword>
<evidence type="ECO:0000256" key="2">
    <source>
        <dbReference type="ARBA" id="ARBA00022475"/>
    </source>
</evidence>
<keyword evidence="8 10" id="KW-0675">Receptor</keyword>
<protein>
    <recommendedName>
        <fullName evidence="10">Odorant receptor</fullName>
    </recommendedName>
</protein>
<evidence type="ECO:0000256" key="7">
    <source>
        <dbReference type="ARBA" id="ARBA00023136"/>
    </source>
</evidence>
<dbReference type="GO" id="GO:0004984">
    <property type="term" value="F:olfactory receptor activity"/>
    <property type="evidence" value="ECO:0000318"/>
    <property type="project" value="GO_Central"/>
</dbReference>